<dbReference type="PANTHER" id="PTHR42673:SF4">
    <property type="entry name" value="MALEYLACETOACETATE ISOMERASE"/>
    <property type="match status" value="1"/>
</dbReference>
<protein>
    <submittedName>
        <fullName evidence="2">Glutathione S-transferase</fullName>
    </submittedName>
</protein>
<dbReference type="KEGG" id="amaq:GO499_12420"/>
<dbReference type="GO" id="GO:0016034">
    <property type="term" value="F:maleylacetoacetate isomerase activity"/>
    <property type="evidence" value="ECO:0007669"/>
    <property type="project" value="TreeGrafter"/>
</dbReference>
<dbReference type="RefSeq" id="WP_161862477.1">
    <property type="nucleotide sequence ID" value="NZ_CP046620.1"/>
</dbReference>
<dbReference type="InterPro" id="IPR036249">
    <property type="entry name" value="Thioredoxin-like_sf"/>
</dbReference>
<dbReference type="Pfam" id="PF13409">
    <property type="entry name" value="GST_N_2"/>
    <property type="match status" value="1"/>
</dbReference>
<feature type="domain" description="GST N-terminal" evidence="1">
    <location>
        <begin position="3"/>
        <end position="83"/>
    </location>
</feature>
<dbReference type="SUPFAM" id="SSF52833">
    <property type="entry name" value="Thioredoxin-like"/>
    <property type="match status" value="1"/>
</dbReference>
<evidence type="ECO:0000313" key="3">
    <source>
        <dbReference type="Proteomes" id="UP000464495"/>
    </source>
</evidence>
<name>A0A6P1T3R7_9RHOB</name>
<dbReference type="Proteomes" id="UP000464495">
    <property type="component" value="Chromosome"/>
</dbReference>
<dbReference type="EMBL" id="CP046620">
    <property type="protein sequence ID" value="QHQ35919.1"/>
    <property type="molecule type" value="Genomic_DNA"/>
</dbReference>
<dbReference type="Gene3D" id="3.40.30.10">
    <property type="entry name" value="Glutaredoxin"/>
    <property type="match status" value="1"/>
</dbReference>
<dbReference type="CDD" id="cd03194">
    <property type="entry name" value="GST_C_3"/>
    <property type="match status" value="1"/>
</dbReference>
<sequence length="291" mass="31653">MAYELVIGDRMYSSWSLRGWLLFAAFGIPVSTRLAPMYSPQFAEELKAFAPSRLVPAMKSDGRLCWDSLAMAETLAAENPQAGLWPANAADRALARSITAEMHSGFSSLRGTCPMTLRARYDCPDMTDALSADLERLQTLWSLALERSGGPWLFGSYTAADAFFAPVAARIAGWSLPVLPASLAYVKMHLAHLPFRQWRAMAFAADRPLAAYETPARPEHPWPGPAPLPAEPVTGATAANSDCPFSGKPVQPDSLARIDGHVIGFCNRFCRDKSVADAEAWPELKALLQGL</sequence>
<dbReference type="AlphaFoldDB" id="A0A6P1T3R7"/>
<dbReference type="InterPro" id="IPR036282">
    <property type="entry name" value="Glutathione-S-Trfase_C_sf"/>
</dbReference>
<keyword evidence="3" id="KW-1185">Reference proteome</keyword>
<dbReference type="InterPro" id="IPR004045">
    <property type="entry name" value="Glutathione_S-Trfase_N"/>
</dbReference>
<dbReference type="Gene3D" id="1.20.1050.10">
    <property type="match status" value="1"/>
</dbReference>
<keyword evidence="2" id="KW-0808">Transferase</keyword>
<dbReference type="SUPFAM" id="SSF47616">
    <property type="entry name" value="GST C-terminal domain-like"/>
    <property type="match status" value="1"/>
</dbReference>
<dbReference type="GO" id="GO:0006559">
    <property type="term" value="P:L-phenylalanine catabolic process"/>
    <property type="evidence" value="ECO:0007669"/>
    <property type="project" value="TreeGrafter"/>
</dbReference>
<dbReference type="PROSITE" id="PS50404">
    <property type="entry name" value="GST_NTER"/>
    <property type="match status" value="1"/>
</dbReference>
<dbReference type="GO" id="GO:0006749">
    <property type="term" value="P:glutathione metabolic process"/>
    <property type="evidence" value="ECO:0007669"/>
    <property type="project" value="TreeGrafter"/>
</dbReference>
<proteinExistence type="predicted"/>
<reference evidence="2 3" key="1">
    <citation type="submission" date="2019-12" db="EMBL/GenBank/DDBJ databases">
        <title>Complete genome sequence of Algicella marina strain 9Alg 56(T) isolated from the red alga Tichocarpus crinitus.</title>
        <authorList>
            <person name="Kim S.-G."/>
            <person name="Nedashkovskaya O.I."/>
        </authorList>
    </citation>
    <scope>NUCLEOTIDE SEQUENCE [LARGE SCALE GENOMIC DNA]</scope>
    <source>
        <strain evidence="2 3">9Alg 56</strain>
    </source>
</reference>
<evidence type="ECO:0000313" key="2">
    <source>
        <dbReference type="EMBL" id="QHQ35919.1"/>
    </source>
</evidence>
<dbReference type="PANTHER" id="PTHR42673">
    <property type="entry name" value="MALEYLACETOACETATE ISOMERASE"/>
    <property type="match status" value="1"/>
</dbReference>
<evidence type="ECO:0000259" key="1">
    <source>
        <dbReference type="PROSITE" id="PS50404"/>
    </source>
</evidence>
<dbReference type="CDD" id="cd03043">
    <property type="entry name" value="GST_N_1"/>
    <property type="match status" value="1"/>
</dbReference>
<accession>A0A6P1T3R7</accession>
<organism evidence="2 3">
    <name type="scientific">Algicella marina</name>
    <dbReference type="NCBI Taxonomy" id="2683284"/>
    <lineage>
        <taxon>Bacteria</taxon>
        <taxon>Pseudomonadati</taxon>
        <taxon>Pseudomonadota</taxon>
        <taxon>Alphaproteobacteria</taxon>
        <taxon>Rhodobacterales</taxon>
        <taxon>Paracoccaceae</taxon>
        <taxon>Algicella</taxon>
    </lineage>
</organism>
<gene>
    <name evidence="2" type="ORF">GO499_12420</name>
</gene>
<dbReference type="GO" id="GO:0004364">
    <property type="term" value="F:glutathione transferase activity"/>
    <property type="evidence" value="ECO:0007669"/>
    <property type="project" value="TreeGrafter"/>
</dbReference>